<dbReference type="EMBL" id="PTJC01000005">
    <property type="protein sequence ID" value="PPK87915.1"/>
    <property type="molecule type" value="Genomic_DNA"/>
</dbReference>
<evidence type="ECO:0000256" key="1">
    <source>
        <dbReference type="SAM" id="MobiDB-lite"/>
    </source>
</evidence>
<feature type="compositionally biased region" description="Basic and acidic residues" evidence="1">
    <location>
        <begin position="225"/>
        <end position="234"/>
    </location>
</feature>
<dbReference type="InterPro" id="IPR045538">
    <property type="entry name" value="CIS_TMP"/>
</dbReference>
<proteinExistence type="predicted"/>
<dbReference type="Pfam" id="PF19268">
    <property type="entry name" value="CIS_TMP"/>
    <property type="match status" value="2"/>
</dbReference>
<evidence type="ECO:0000313" key="2">
    <source>
        <dbReference type="EMBL" id="PPK87915.1"/>
    </source>
</evidence>
<dbReference type="RefSeq" id="WP_104418494.1">
    <property type="nucleotide sequence ID" value="NZ_PTJC01000005.1"/>
</dbReference>
<sequence length="397" mass="45118">MRRGHHIHRQSLILDAPDLKPQDGWYDRLARLQEFRILPALEHSLDQADDGSVRLIDRLEIEVTIANAERLEAEVARQIQAQLSKALAVPSARTSPQHHARFDQLLDYLHTGNLPWGAASGADLRELVRSWLAAASEWEWTLLFRAWRKSPAVFLGRCTQVQCNWEGESWQELTRRLADDPESSPVPNSAPKQAAAWQAALERLFSAKTRPKARLVCPPETDPIEEVRPEHPSKAETPSPPAWHPANAGIVILHPYLDYLLRQVDCDDLPRAATLFHYLVHGSADCSEWDLPLTKVLLGLHPDDFLEPAMELAPSDRVAADELLKGVIGHWAVLKNTGIHAFRDAFLLRSGALSWHAPGWRLTVEEKPQDLLLERLPWSIRLVRSKRMRQTLHVDWR</sequence>
<comment type="caution">
    <text evidence="2">The sequence shown here is derived from an EMBL/GenBank/DDBJ whole genome shotgun (WGS) entry which is preliminary data.</text>
</comment>
<name>A0A2S6I8U9_9BACT</name>
<dbReference type="OrthoDB" id="1488184at2"/>
<dbReference type="AlphaFoldDB" id="A0A2S6I8U9"/>
<evidence type="ECO:0000313" key="3">
    <source>
        <dbReference type="Proteomes" id="UP000237662"/>
    </source>
</evidence>
<dbReference type="Proteomes" id="UP000237662">
    <property type="component" value="Unassembled WGS sequence"/>
</dbReference>
<protein>
    <submittedName>
        <fullName evidence="2">Uncharacterized protein</fullName>
    </submittedName>
</protein>
<feature type="region of interest" description="Disordered" evidence="1">
    <location>
        <begin position="216"/>
        <end position="241"/>
    </location>
</feature>
<gene>
    <name evidence="2" type="ORF">CLV84_0874</name>
</gene>
<accession>A0A2S6I8U9</accession>
<reference evidence="2 3" key="1">
    <citation type="submission" date="2018-02" db="EMBL/GenBank/DDBJ databases">
        <title>Genomic Encyclopedia of Archaeal and Bacterial Type Strains, Phase II (KMG-II): from individual species to whole genera.</title>
        <authorList>
            <person name="Goeker M."/>
        </authorList>
    </citation>
    <scope>NUCLEOTIDE SEQUENCE [LARGE SCALE GENOMIC DNA]</scope>
    <source>
        <strain evidence="2 3">DSM 29526</strain>
    </source>
</reference>
<organism evidence="2 3">
    <name type="scientific">Neolewinella xylanilytica</name>
    <dbReference type="NCBI Taxonomy" id="1514080"/>
    <lineage>
        <taxon>Bacteria</taxon>
        <taxon>Pseudomonadati</taxon>
        <taxon>Bacteroidota</taxon>
        <taxon>Saprospiria</taxon>
        <taxon>Saprospirales</taxon>
        <taxon>Lewinellaceae</taxon>
        <taxon>Neolewinella</taxon>
    </lineage>
</organism>
<keyword evidence="3" id="KW-1185">Reference proteome</keyword>